<dbReference type="Proteomes" id="UP000603463">
    <property type="component" value="Unassembled WGS sequence"/>
</dbReference>
<proteinExistence type="predicted"/>
<evidence type="ECO:0000313" key="4">
    <source>
        <dbReference type="EMBL" id="NKW44140.1"/>
    </source>
</evidence>
<organism evidence="2 5">
    <name type="scientific">Rhodococcus hoagii</name>
    <name type="common">Corynebacterium equii</name>
    <dbReference type="NCBI Taxonomy" id="43767"/>
    <lineage>
        <taxon>Bacteria</taxon>
        <taxon>Bacillati</taxon>
        <taxon>Actinomycetota</taxon>
        <taxon>Actinomycetes</taxon>
        <taxon>Mycobacteriales</taxon>
        <taxon>Nocardiaceae</taxon>
        <taxon>Prescottella</taxon>
    </lineage>
</organism>
<dbReference type="EMBL" id="WUXR01000025">
    <property type="protein sequence ID" value="MBM4568871.1"/>
    <property type="molecule type" value="Genomic_DNA"/>
</dbReference>
<reference evidence="3" key="2">
    <citation type="journal article" date="2020" name="Environ. Microbiol.">
        <title>The novel and transferable erm(51) gene confers Macrolides, Lincosamides, and Streptogramins B (MLSB) resistance to clonal Rhodococcus equi in the environment.</title>
        <authorList>
            <person name="Huber L."/>
            <person name="Giguere S."/>
            <person name="Slovis N.M."/>
            <person name="Alvarez-Narvaez S."/>
            <person name="Hart K.A."/>
            <person name="Greiter M."/>
            <person name="Morris E.R.A."/>
            <person name="Cohen N.D."/>
        </authorList>
    </citation>
    <scope>NUCLEOTIDE SEQUENCE</scope>
    <source>
        <strain evidence="3">Lh_116_1</strain>
        <strain evidence="4">Lh_16_1</strain>
    </source>
</reference>
<reference evidence="2" key="1">
    <citation type="submission" date="2019-11" db="EMBL/GenBank/DDBJ databases">
        <title>Spread of Macrolides and rifampicin resistant Rhodococcus equi in clinical isolates in the USA.</title>
        <authorList>
            <person name="Alvarez-Narvaez S."/>
            <person name="Huber L."/>
            <person name="Cohen N.D."/>
            <person name="Slovis N."/>
            <person name="Greiter M."/>
            <person name="Giguere S."/>
            <person name="Hart K."/>
        </authorList>
    </citation>
    <scope>NUCLEOTIDE SEQUENCE</scope>
    <source>
        <strain evidence="2">Lh_17</strain>
    </source>
</reference>
<feature type="region of interest" description="Disordered" evidence="1">
    <location>
        <begin position="1"/>
        <end position="41"/>
    </location>
</feature>
<evidence type="ECO:0000313" key="3">
    <source>
        <dbReference type="EMBL" id="NKT81907.1"/>
    </source>
</evidence>
<dbReference type="EMBL" id="WVBC01000044">
    <property type="protein sequence ID" value="NKT81907.1"/>
    <property type="molecule type" value="Genomic_DNA"/>
</dbReference>
<dbReference type="Proteomes" id="UP000608063">
    <property type="component" value="Unassembled WGS sequence"/>
</dbReference>
<dbReference type="AlphaFoldDB" id="A0A9Q2PRS0"/>
<evidence type="ECO:0000313" key="5">
    <source>
        <dbReference type="Proteomes" id="UP000808906"/>
    </source>
</evidence>
<accession>A0A9Q2PRS0</accession>
<evidence type="ECO:0008006" key="6">
    <source>
        <dbReference type="Google" id="ProtNLM"/>
    </source>
</evidence>
<protein>
    <recommendedName>
        <fullName evidence="6">MinD-like ATPase involved in chromosome partitioning or flagellar assembly</fullName>
    </recommendedName>
</protein>
<name>A0A9Q2PRS0_RHOHA</name>
<evidence type="ECO:0000313" key="2">
    <source>
        <dbReference type="EMBL" id="MBM4568871.1"/>
    </source>
</evidence>
<dbReference type="RefSeq" id="WP_202979213.1">
    <property type="nucleotide sequence ID" value="NZ_CP095479.1"/>
</dbReference>
<gene>
    <name evidence="2" type="ORF">GS441_26715</name>
    <name evidence="3" type="ORF">GS882_28195</name>
    <name evidence="4" type="ORF">GS947_21900</name>
</gene>
<dbReference type="Proteomes" id="UP000808906">
    <property type="component" value="Unassembled WGS sequence"/>
</dbReference>
<sequence length="284" mass="28816">MNWATEWLDDAPGEGAVPDATSAPTGMDADPSSAAETETAGDQDIEMALPIPAAAGPSGVLVAGVCGGAGATCSALTLAAALGTAQVAVAAVDATADGGDLLERGYGEDVPAGEWVFSEGVLWGRRALGSPDGESLAAASTHALLGAAGYLPIYDAGSTLRARRLAPLLVDRALAIVLVVASRGDSVNRLPGQLEWIQSTLGEEALGSVVVVVASTRPGQTPVAEHLRAHLGNRVGAICEISHEASLASGGPVRWNELSEQIQGDFEQLAKTVRNVGDAWVARP</sequence>
<evidence type="ECO:0000256" key="1">
    <source>
        <dbReference type="SAM" id="MobiDB-lite"/>
    </source>
</evidence>
<comment type="caution">
    <text evidence="2">The sequence shown here is derived from an EMBL/GenBank/DDBJ whole genome shotgun (WGS) entry which is preliminary data.</text>
</comment>
<dbReference type="EMBL" id="WVDC01000017">
    <property type="protein sequence ID" value="NKW44140.1"/>
    <property type="molecule type" value="Genomic_DNA"/>
</dbReference>